<evidence type="ECO:0000259" key="1">
    <source>
        <dbReference type="Pfam" id="PF08241"/>
    </source>
</evidence>
<dbReference type="GO" id="GO:0032259">
    <property type="term" value="P:methylation"/>
    <property type="evidence" value="ECO:0007669"/>
    <property type="project" value="UniProtKB-KW"/>
</dbReference>
<accession>A0ABU2H9U2</accession>
<keyword evidence="2" id="KW-0489">Methyltransferase</keyword>
<name>A0ABU2H9U2_9ACTN</name>
<dbReference type="Pfam" id="PF08241">
    <property type="entry name" value="Methyltransf_11"/>
    <property type="match status" value="1"/>
</dbReference>
<dbReference type="RefSeq" id="WP_310913652.1">
    <property type="nucleotide sequence ID" value="NZ_JAVLVT010000009.1"/>
</dbReference>
<dbReference type="CDD" id="cd02440">
    <property type="entry name" value="AdoMet_MTases"/>
    <property type="match status" value="1"/>
</dbReference>
<dbReference type="GO" id="GO:0008168">
    <property type="term" value="F:methyltransferase activity"/>
    <property type="evidence" value="ECO:0007669"/>
    <property type="project" value="UniProtKB-KW"/>
</dbReference>
<dbReference type="Gene3D" id="3.40.50.150">
    <property type="entry name" value="Vaccinia Virus protein VP39"/>
    <property type="match status" value="1"/>
</dbReference>
<gene>
    <name evidence="2" type="ORF">RIF23_17260</name>
</gene>
<reference evidence="3" key="1">
    <citation type="submission" date="2023-07" db="EMBL/GenBank/DDBJ databases">
        <title>Novel species in the genus Lipingzhangella isolated from Sambhar Salt Lake.</title>
        <authorList>
            <person name="Jiya N."/>
            <person name="Kajale S."/>
            <person name="Sharma A."/>
        </authorList>
    </citation>
    <scope>NUCLEOTIDE SEQUENCE [LARGE SCALE GENOMIC DNA]</scope>
    <source>
        <strain evidence="3">LS1_29</strain>
    </source>
</reference>
<dbReference type="EC" id="2.1.1.-" evidence="2"/>
<dbReference type="PANTHER" id="PTHR43591">
    <property type="entry name" value="METHYLTRANSFERASE"/>
    <property type="match status" value="1"/>
</dbReference>
<keyword evidence="2" id="KW-0808">Transferase</keyword>
<keyword evidence="3" id="KW-1185">Reference proteome</keyword>
<evidence type="ECO:0000313" key="3">
    <source>
        <dbReference type="Proteomes" id="UP001250214"/>
    </source>
</evidence>
<dbReference type="InterPro" id="IPR029063">
    <property type="entry name" value="SAM-dependent_MTases_sf"/>
</dbReference>
<proteinExistence type="predicted"/>
<evidence type="ECO:0000313" key="2">
    <source>
        <dbReference type="EMBL" id="MDS1272041.1"/>
    </source>
</evidence>
<dbReference type="InterPro" id="IPR013216">
    <property type="entry name" value="Methyltransf_11"/>
</dbReference>
<protein>
    <submittedName>
        <fullName evidence="2">Class I SAM-dependent methyltransferase</fullName>
        <ecNumber evidence="2">2.1.1.-</ecNumber>
    </submittedName>
</protein>
<feature type="domain" description="Methyltransferase type 11" evidence="1">
    <location>
        <begin position="18"/>
        <end position="120"/>
    </location>
</feature>
<dbReference type="SUPFAM" id="SSF53335">
    <property type="entry name" value="S-adenosyl-L-methionine-dependent methyltransferases"/>
    <property type="match status" value="1"/>
</dbReference>
<dbReference type="EMBL" id="JAVLVT010000009">
    <property type="protein sequence ID" value="MDS1272041.1"/>
    <property type="molecule type" value="Genomic_DNA"/>
</dbReference>
<dbReference type="Proteomes" id="UP001250214">
    <property type="component" value="Unassembled WGS sequence"/>
</dbReference>
<organism evidence="2 3">
    <name type="scientific">Lipingzhangella rawalii</name>
    <dbReference type="NCBI Taxonomy" id="2055835"/>
    <lineage>
        <taxon>Bacteria</taxon>
        <taxon>Bacillati</taxon>
        <taxon>Actinomycetota</taxon>
        <taxon>Actinomycetes</taxon>
        <taxon>Streptosporangiales</taxon>
        <taxon>Nocardiopsidaceae</taxon>
        <taxon>Lipingzhangella</taxon>
    </lineage>
</organism>
<comment type="caution">
    <text evidence="2">The sequence shown here is derived from an EMBL/GenBank/DDBJ whole genome shotgun (WGS) entry which is preliminary data.</text>
</comment>
<sequence>MITVDFDRFPVGPGNHLLDLGCGGGRHAFEALRRGANVVAFDHDATELATVDSMFAAMRAEGEVSDTTEARTVSGDALDMPFPDGSFDRVIVSEVFEHIPHDTAAIAELYRVLRPGGVAAVTVPSWLPERLCWALSEDYHTSPGGHVRIYTRAELEAKLKAQGFRIGPHHHAHALHTPYWWIKCAVGPDNEEHPLARGYHQLLVWDILSAPRLTRVTERLLNPLVGKSLVVYVRKPPTATGGTEGRHGDA</sequence>